<evidence type="ECO:0000256" key="10">
    <source>
        <dbReference type="ARBA" id="ARBA00062159"/>
    </source>
</evidence>
<evidence type="ECO:0000256" key="8">
    <source>
        <dbReference type="ARBA" id="ARBA00023274"/>
    </source>
</evidence>
<keyword evidence="6" id="KW-0694">RNA-binding</keyword>
<keyword evidence="8" id="KW-0687">Ribonucleoprotein</keyword>
<dbReference type="GO" id="GO:0003729">
    <property type="term" value="F:mRNA binding"/>
    <property type="evidence" value="ECO:0007669"/>
    <property type="project" value="TreeGrafter"/>
</dbReference>
<evidence type="ECO:0000256" key="4">
    <source>
        <dbReference type="ARBA" id="ARBA00022553"/>
    </source>
</evidence>
<evidence type="ECO:0000256" key="5">
    <source>
        <dbReference type="ARBA" id="ARBA00022664"/>
    </source>
</evidence>
<feature type="compositionally biased region" description="Basic and acidic residues" evidence="12">
    <location>
        <begin position="153"/>
        <end position="162"/>
    </location>
</feature>
<evidence type="ECO:0000256" key="12">
    <source>
        <dbReference type="SAM" id="MobiDB-lite"/>
    </source>
</evidence>
<protein>
    <recommendedName>
        <fullName evidence="11">U6 snRNA-associated Sm-like protein LSm1</fullName>
    </recommendedName>
</protein>
<dbReference type="Proteomes" id="UP000033647">
    <property type="component" value="Unassembled WGS sequence"/>
</dbReference>
<feature type="region of interest" description="Disordered" evidence="12">
    <location>
        <begin position="929"/>
        <end position="1022"/>
    </location>
</feature>
<gene>
    <name evidence="14" type="ORF">TI39_contig481g00045</name>
</gene>
<dbReference type="Pfam" id="PF01423">
    <property type="entry name" value="LSM"/>
    <property type="match status" value="1"/>
</dbReference>
<reference evidence="14 15" key="1">
    <citation type="submission" date="2015-03" db="EMBL/GenBank/DDBJ databases">
        <title>RNA-seq based gene annotation and comparative genomics of four Zymoseptoria species reveal species-specific pathogenicity related genes and transposable element activity.</title>
        <authorList>
            <person name="Grandaubert J."/>
            <person name="Bhattacharyya A."/>
            <person name="Stukenbrock E.H."/>
        </authorList>
    </citation>
    <scope>NUCLEOTIDE SEQUENCE [LARGE SCALE GENOMIC DNA]</scope>
    <source>
        <strain evidence="14 15">Zb18110</strain>
    </source>
</reference>
<dbReference type="GO" id="GO:0000290">
    <property type="term" value="P:deadenylation-dependent decapping of nuclear-transcribed mRNA"/>
    <property type="evidence" value="ECO:0007669"/>
    <property type="project" value="TreeGrafter"/>
</dbReference>
<feature type="compositionally biased region" description="Low complexity" evidence="12">
    <location>
        <begin position="466"/>
        <end position="481"/>
    </location>
</feature>
<dbReference type="PANTHER" id="PTHR15588:SF8">
    <property type="entry name" value="U6 SNRNA-ASSOCIATED SM-LIKE PROTEIN LSM1"/>
    <property type="match status" value="1"/>
</dbReference>
<dbReference type="AlphaFoldDB" id="A0A0F4GKD7"/>
<feature type="region of interest" description="Disordered" evidence="12">
    <location>
        <begin position="567"/>
        <end position="623"/>
    </location>
</feature>
<evidence type="ECO:0000256" key="11">
    <source>
        <dbReference type="ARBA" id="ARBA00067756"/>
    </source>
</evidence>
<keyword evidence="4" id="KW-0597">Phosphoprotein</keyword>
<feature type="compositionally biased region" description="Acidic residues" evidence="12">
    <location>
        <begin position="976"/>
        <end position="1005"/>
    </location>
</feature>
<dbReference type="FunFam" id="2.30.30.100:FF:000021">
    <property type="entry name" value="U6 snRNA-associated Sm-like protein LSm1"/>
    <property type="match status" value="1"/>
</dbReference>
<keyword evidence="15" id="KW-1185">Reference proteome</keyword>
<comment type="subcellular location">
    <subcellularLocation>
        <location evidence="1">Cytoplasm</location>
        <location evidence="1">P-body</location>
    </subcellularLocation>
</comment>
<feature type="region of interest" description="Disordered" evidence="12">
    <location>
        <begin position="149"/>
        <end position="191"/>
    </location>
</feature>
<proteinExistence type="inferred from homology"/>
<evidence type="ECO:0000313" key="14">
    <source>
        <dbReference type="EMBL" id="KJX97527.1"/>
    </source>
</evidence>
<dbReference type="GO" id="GO:1990726">
    <property type="term" value="C:Lsm1-7-Pat1 complex"/>
    <property type="evidence" value="ECO:0007669"/>
    <property type="project" value="TreeGrafter"/>
</dbReference>
<dbReference type="OrthoDB" id="3943769at2759"/>
<feature type="region of interest" description="Disordered" evidence="12">
    <location>
        <begin position="207"/>
        <end position="241"/>
    </location>
</feature>
<feature type="region of interest" description="Disordered" evidence="12">
    <location>
        <begin position="1"/>
        <end position="27"/>
    </location>
</feature>
<dbReference type="SMART" id="SM00651">
    <property type="entry name" value="Sm"/>
    <property type="match status" value="1"/>
</dbReference>
<keyword evidence="7" id="KW-0508">mRNA splicing</keyword>
<keyword evidence="5" id="KW-0507">mRNA processing</keyword>
<keyword evidence="3" id="KW-0963">Cytoplasm</keyword>
<comment type="subunit">
    <text evidence="10">Interacts with SLBP; interaction with SLBP occurs when histone mRNA is being rapidly degraded during the S phase. LSm subunits form a heteromer with a donut shape.</text>
</comment>
<organism evidence="14 15">
    <name type="scientific">Zymoseptoria brevis</name>
    <dbReference type="NCBI Taxonomy" id="1047168"/>
    <lineage>
        <taxon>Eukaryota</taxon>
        <taxon>Fungi</taxon>
        <taxon>Dikarya</taxon>
        <taxon>Ascomycota</taxon>
        <taxon>Pezizomycotina</taxon>
        <taxon>Dothideomycetes</taxon>
        <taxon>Dothideomycetidae</taxon>
        <taxon>Mycosphaerellales</taxon>
        <taxon>Mycosphaerellaceae</taxon>
        <taxon>Zymoseptoria</taxon>
    </lineage>
</organism>
<dbReference type="InterPro" id="IPR044642">
    <property type="entry name" value="PTHR15588"/>
</dbReference>
<dbReference type="EMBL" id="LAFY01000473">
    <property type="protein sequence ID" value="KJX97527.1"/>
    <property type="molecule type" value="Genomic_DNA"/>
</dbReference>
<feature type="region of interest" description="Disordered" evidence="12">
    <location>
        <begin position="407"/>
        <end position="506"/>
    </location>
</feature>
<dbReference type="PROSITE" id="PS52002">
    <property type="entry name" value="SM"/>
    <property type="match status" value="1"/>
</dbReference>
<comment type="caution">
    <text evidence="14">The sequence shown here is derived from an EMBL/GenBank/DDBJ whole genome shotgun (WGS) entry which is preliminary data.</text>
</comment>
<evidence type="ECO:0000313" key="15">
    <source>
        <dbReference type="Proteomes" id="UP000033647"/>
    </source>
</evidence>
<feature type="domain" description="Sm" evidence="13">
    <location>
        <begin position="33"/>
        <end position="108"/>
    </location>
</feature>
<sequence length="1022" mass="115107">MENLSLHDAGPPGGPGMQTGPPPVPQLPPQMFTTAAQLLDLTDKKLLVSLRDGRKLIGVLRSWDQFGNLVLQDTIERFFVKNLYADIERGLFLVRGENVLLLGEIDLDKDEYVPAPYEAAPVETVFAMKKAEDKENQKTNKSRQKKLAELGFEGEHAGEPQKKRTMAKASASDAPTRSSGRRRKPTIAADTIAVKQKLSSITISDSSDELVAPDVGPSRKPGRARAKSGKAPMISAASKSMDDDAVEEYQFTDGDYYYTDEEEGDDWEDTMSVISLSSSDSNDGVGLDERPWSDFSTEMRRQWEFMYAEVTVRQLSNDWEVTEYYQLQKDNEMLRYMEDFPLPQWLIPQEVAQQAYFRLLERTRWRGQGMPIYGRHVHPSEFAPGGTAVSSTLQPLVASQHQIFNEPARSAPPSAKRSEKEDQSSQQRLEQKPVSVPPQQPRQSTAHNDEPTTQSQGKDLVRQIQHEQQQFQPKHPQAQTQLPPPPAQHHGGPSMMHPQQMHMNPQQFHQQQQMHQQQMHHQHMMLQQQMHPPMGPLPPHLQHPPQNPPYPFHLGYYPGMGRPGGMPPNVPFGMQQTYSPMPPSAQQAPEPPKRRAKKETPPPASPPPPPETPPYEARKRPIEKKVQIKAGRRAIRKPAEAEDFPWARQIDYKAEKEKATWDLSIYDPETLRQMEATRQRNIPVIDDIDTKIQEQQRMARAGRKAKDKAGNSSETELGPAGKKERKKREGRPKGETGGDPYHSGNFAYVGPEDEAIAKKLGYELPDDLLDAAEEGKIDPGVQATIKICWNPGKKGMTENLEQGKFSVRDTIATRKQLDERPILTRVAAECIVDFCPDMLWRSMLLRITSEAGYGNKDVRDRFCYNGCYCDKATITKRISAALGQKQTQPKSKGYQPGEWEWYDENVKDFSKYIDFFGMRTSHRNMLKIQMAGEKRKRDKQEELKKAEEAKKGKKGGKDGEDGQDEDGDDNKQGDGDVMDVDGEDEPVEADVDGDAADGSGDESDDSNAVSAQDSDILDKMED</sequence>
<dbReference type="CDD" id="cd01728">
    <property type="entry name" value="LSm1"/>
    <property type="match status" value="1"/>
</dbReference>
<name>A0A0F4GKD7_9PEZI</name>
<feature type="compositionally biased region" description="Basic and acidic residues" evidence="12">
    <location>
        <begin position="932"/>
        <end position="960"/>
    </location>
</feature>
<evidence type="ECO:0000256" key="1">
    <source>
        <dbReference type="ARBA" id="ARBA00004201"/>
    </source>
</evidence>
<feature type="compositionally biased region" description="Low complexity" evidence="12">
    <location>
        <begin position="495"/>
        <end position="506"/>
    </location>
</feature>
<dbReference type="GO" id="GO:0000932">
    <property type="term" value="C:P-body"/>
    <property type="evidence" value="ECO:0007669"/>
    <property type="project" value="UniProtKB-SubCell"/>
</dbReference>
<feature type="compositionally biased region" description="Pro residues" evidence="12">
    <location>
        <begin position="601"/>
        <end position="613"/>
    </location>
</feature>
<dbReference type="STRING" id="1047168.A0A0F4GKD7"/>
<dbReference type="GO" id="GO:0008380">
    <property type="term" value="P:RNA splicing"/>
    <property type="evidence" value="ECO:0007669"/>
    <property type="project" value="UniProtKB-KW"/>
</dbReference>
<evidence type="ECO:0000256" key="3">
    <source>
        <dbReference type="ARBA" id="ARBA00022490"/>
    </source>
</evidence>
<dbReference type="PANTHER" id="PTHR15588">
    <property type="entry name" value="LSM1"/>
    <property type="match status" value="1"/>
</dbReference>
<evidence type="ECO:0000256" key="6">
    <source>
        <dbReference type="ARBA" id="ARBA00022884"/>
    </source>
</evidence>
<feature type="compositionally biased region" description="Polar residues" evidence="12">
    <location>
        <begin position="574"/>
        <end position="587"/>
    </location>
</feature>
<dbReference type="GO" id="GO:1990904">
    <property type="term" value="C:ribonucleoprotein complex"/>
    <property type="evidence" value="ECO:0007669"/>
    <property type="project" value="UniProtKB-KW"/>
</dbReference>
<dbReference type="GO" id="GO:0006397">
    <property type="term" value="P:mRNA processing"/>
    <property type="evidence" value="ECO:0007669"/>
    <property type="project" value="UniProtKB-KW"/>
</dbReference>
<evidence type="ECO:0000256" key="9">
    <source>
        <dbReference type="ARBA" id="ARBA00056858"/>
    </source>
</evidence>
<dbReference type="InterPro" id="IPR047575">
    <property type="entry name" value="Sm"/>
</dbReference>
<dbReference type="InterPro" id="IPR001163">
    <property type="entry name" value="Sm_dom_euk/arc"/>
</dbReference>
<dbReference type="InterPro" id="IPR034104">
    <property type="entry name" value="Lsm1"/>
</dbReference>
<dbReference type="Gene3D" id="2.30.30.100">
    <property type="match status" value="1"/>
</dbReference>
<evidence type="ECO:0000256" key="7">
    <source>
        <dbReference type="ARBA" id="ARBA00023187"/>
    </source>
</evidence>
<evidence type="ECO:0000256" key="2">
    <source>
        <dbReference type="ARBA" id="ARBA00006850"/>
    </source>
</evidence>
<accession>A0A0F4GKD7</accession>
<dbReference type="SUPFAM" id="SSF50182">
    <property type="entry name" value="Sm-like ribonucleoproteins"/>
    <property type="match status" value="1"/>
</dbReference>
<comment type="function">
    <text evidence="9">Plays a role in the degradation of histone mRNAs, the only eukaryotic mRNAs that are not polyadenylated. Probably also part of an LSm subunits-containing complex involved in the general process of mRNA degradation.</text>
</comment>
<dbReference type="InterPro" id="IPR010920">
    <property type="entry name" value="LSM_dom_sf"/>
</dbReference>
<feature type="region of interest" description="Disordered" evidence="12">
    <location>
        <begin position="694"/>
        <end position="745"/>
    </location>
</feature>
<comment type="similarity">
    <text evidence="2">Belongs to the snRNP Sm proteins family.</text>
</comment>
<evidence type="ECO:0000259" key="13">
    <source>
        <dbReference type="PROSITE" id="PS52002"/>
    </source>
</evidence>